<organism evidence="2 3">
    <name type="scientific">Aspergillus indologenus CBS 114.80</name>
    <dbReference type="NCBI Taxonomy" id="1450541"/>
    <lineage>
        <taxon>Eukaryota</taxon>
        <taxon>Fungi</taxon>
        <taxon>Dikarya</taxon>
        <taxon>Ascomycota</taxon>
        <taxon>Pezizomycotina</taxon>
        <taxon>Eurotiomycetes</taxon>
        <taxon>Eurotiomycetidae</taxon>
        <taxon>Eurotiales</taxon>
        <taxon>Aspergillaceae</taxon>
        <taxon>Aspergillus</taxon>
        <taxon>Aspergillus subgen. Circumdati</taxon>
    </lineage>
</organism>
<dbReference type="Gene3D" id="3.30.710.10">
    <property type="entry name" value="Potassium Channel Kv1.1, Chain A"/>
    <property type="match status" value="1"/>
</dbReference>
<dbReference type="Proteomes" id="UP000248817">
    <property type="component" value="Unassembled WGS sequence"/>
</dbReference>
<name>A0A2V5J5R1_9EURO</name>
<evidence type="ECO:0000313" key="2">
    <source>
        <dbReference type="EMBL" id="PYI29536.1"/>
    </source>
</evidence>
<proteinExistence type="predicted"/>
<reference evidence="2 3" key="1">
    <citation type="submission" date="2018-02" db="EMBL/GenBank/DDBJ databases">
        <title>The genomes of Aspergillus section Nigri reveals drivers in fungal speciation.</title>
        <authorList>
            <consortium name="DOE Joint Genome Institute"/>
            <person name="Vesth T.C."/>
            <person name="Nybo J."/>
            <person name="Theobald S."/>
            <person name="Brandl J."/>
            <person name="Frisvad J.C."/>
            <person name="Nielsen K.F."/>
            <person name="Lyhne E.K."/>
            <person name="Kogle M.E."/>
            <person name="Kuo A."/>
            <person name="Riley R."/>
            <person name="Clum A."/>
            <person name="Nolan M."/>
            <person name="Lipzen A."/>
            <person name="Salamov A."/>
            <person name="Henrissat B."/>
            <person name="Wiebenga A."/>
            <person name="De vries R.P."/>
            <person name="Grigoriev I.V."/>
            <person name="Mortensen U.H."/>
            <person name="Andersen M.R."/>
            <person name="Baker S.E."/>
        </authorList>
    </citation>
    <scope>NUCLEOTIDE SEQUENCE [LARGE SCALE GENOMIC DNA]</scope>
    <source>
        <strain evidence="2 3">CBS 114.80</strain>
    </source>
</reference>
<evidence type="ECO:0008006" key="4">
    <source>
        <dbReference type="Google" id="ProtNLM"/>
    </source>
</evidence>
<feature type="region of interest" description="Disordered" evidence="1">
    <location>
        <begin position="280"/>
        <end position="301"/>
    </location>
</feature>
<dbReference type="AlphaFoldDB" id="A0A2V5J5R1"/>
<sequence length="301" mass="33801">MINKMPEKKVLSADTTEALVKERFRKASKLPPIGLKNKIENELKVLEQEFGPPKLTIKCGQRSYSVCLLRAALHSDFIKRRFGWNGSKKRSDMTLILDEDPAVVEEMIRYLTSDSVYMMQAPDDSTLEISKLNLQSSNGTSARKTSQLCEGPGQRVTSGRLKSFSFSALAFQIRVFTLAKRLEIDGLKKSCRGKIIQELSLDMDRTALLHAISEIYAFFGESDQGLRDMVVATARKNLHVFKKQRGQGYSVSALKDVLVSNTHFCRDFIIDMVRTTPQNCDNDADDNVNEAGGGDNEFDED</sequence>
<protein>
    <recommendedName>
        <fullName evidence="4">BTB domain-containing protein</fullName>
    </recommendedName>
</protein>
<dbReference type="EMBL" id="KZ825530">
    <property type="protein sequence ID" value="PYI29536.1"/>
    <property type="molecule type" value="Genomic_DNA"/>
</dbReference>
<dbReference type="InterPro" id="IPR011333">
    <property type="entry name" value="SKP1/BTB/POZ_sf"/>
</dbReference>
<evidence type="ECO:0000256" key="1">
    <source>
        <dbReference type="SAM" id="MobiDB-lite"/>
    </source>
</evidence>
<dbReference type="PANTHER" id="PTHR47843">
    <property type="entry name" value="BTB DOMAIN-CONTAINING PROTEIN-RELATED"/>
    <property type="match status" value="1"/>
</dbReference>
<keyword evidence="3" id="KW-1185">Reference proteome</keyword>
<accession>A0A2V5J5R1</accession>
<evidence type="ECO:0000313" key="3">
    <source>
        <dbReference type="Proteomes" id="UP000248817"/>
    </source>
</evidence>
<gene>
    <name evidence="2" type="ORF">BP00DRAFT_232371</name>
</gene>
<dbReference type="PANTHER" id="PTHR47843:SF5">
    <property type="entry name" value="BTB_POZ DOMAIN PROTEIN"/>
    <property type="match status" value="1"/>
</dbReference>